<dbReference type="Proteomes" id="UP000544872">
    <property type="component" value="Unassembled WGS sequence"/>
</dbReference>
<dbReference type="GO" id="GO:0000160">
    <property type="term" value="P:phosphorelay signal transduction system"/>
    <property type="evidence" value="ECO:0007669"/>
    <property type="project" value="UniProtKB-KW"/>
</dbReference>
<name>A0A7X0DMU9_NOVIT</name>
<dbReference type="EC" id="2.7.13.3" evidence="2"/>
<dbReference type="EMBL" id="JACIIX010000011">
    <property type="protein sequence ID" value="MBB6211473.1"/>
    <property type="molecule type" value="Genomic_DNA"/>
</dbReference>
<dbReference type="Pfam" id="PF02518">
    <property type="entry name" value="HATPase_c"/>
    <property type="match status" value="1"/>
</dbReference>
<keyword evidence="4" id="KW-0808">Transferase</keyword>
<evidence type="ECO:0000256" key="4">
    <source>
        <dbReference type="ARBA" id="ARBA00022679"/>
    </source>
</evidence>
<dbReference type="SMART" id="SM00387">
    <property type="entry name" value="HATPase_c"/>
    <property type="match status" value="1"/>
</dbReference>
<dbReference type="InterPro" id="IPR004358">
    <property type="entry name" value="Sig_transdc_His_kin-like_C"/>
</dbReference>
<evidence type="ECO:0000256" key="2">
    <source>
        <dbReference type="ARBA" id="ARBA00012438"/>
    </source>
</evidence>
<dbReference type="Gene3D" id="1.10.287.130">
    <property type="match status" value="1"/>
</dbReference>
<dbReference type="AlphaFoldDB" id="A0A7X0DMU9"/>
<keyword evidence="10" id="KW-1185">Reference proteome</keyword>
<dbReference type="PANTHER" id="PTHR44936:SF9">
    <property type="entry name" value="SENSOR PROTEIN CREC"/>
    <property type="match status" value="1"/>
</dbReference>
<keyword evidence="5 9" id="KW-0418">Kinase</keyword>
<feature type="domain" description="Histidine kinase" evidence="8">
    <location>
        <begin position="378"/>
        <end position="484"/>
    </location>
</feature>
<protein>
    <recommendedName>
        <fullName evidence="2">histidine kinase</fullName>
        <ecNumber evidence="2">2.7.13.3</ecNumber>
    </recommendedName>
</protein>
<dbReference type="Gene3D" id="3.30.565.10">
    <property type="entry name" value="Histidine kinase-like ATPase, C-terminal domain"/>
    <property type="match status" value="1"/>
</dbReference>
<evidence type="ECO:0000256" key="7">
    <source>
        <dbReference type="SAM" id="Phobius"/>
    </source>
</evidence>
<keyword evidence="3" id="KW-0597">Phosphoprotein</keyword>
<dbReference type="PROSITE" id="PS50109">
    <property type="entry name" value="HIS_KIN"/>
    <property type="match status" value="1"/>
</dbReference>
<evidence type="ECO:0000256" key="3">
    <source>
        <dbReference type="ARBA" id="ARBA00022553"/>
    </source>
</evidence>
<dbReference type="InterPro" id="IPR036890">
    <property type="entry name" value="HATPase_C_sf"/>
</dbReference>
<dbReference type="GO" id="GO:0004673">
    <property type="term" value="F:protein histidine kinase activity"/>
    <property type="evidence" value="ECO:0007669"/>
    <property type="project" value="UniProtKB-EC"/>
</dbReference>
<sequence>MTGERRVRFWQGLSARLMLLTVLFVMIAEVLIFAPSIGRFRLTYLQTVLADAHLALMAVEATPDGMVDMDLQRRLLANAGTLGMMAWRPDRPKLVLGPDMPPDSDVRYDIRQVMFFPLIADAFSALTRREQRIISVIGPSPKDPSVIVEALLYEQPMIVEMRDYGWRILALSAFISTVAAALVCISLHWLLVRPLRRLSTAMLHFQEDPEDPARILAASPSLNEVGEAERRLAALQSSLARALHQQKRLAAVGTGVSKIAHDLKGVLTTALLESDRLEQNAGESRAVLRVRPSAPGAGRSLRRFRLEVETTADDLRETTQGIARALERAIGLATSTLRYASEGPPVPVPVRLDMAALCADALRSGPLPCQGLETVGWVTADRDMLLRVLENLVRNAVEAGASRLVLSAEPAGAFRRILVRDNGRGLPAKARENLFRPFSGSARPGGTGLGLPIARDLLRAMGGDLELADTGPDGTTFVVRLPAG</sequence>
<reference evidence="9 10" key="1">
    <citation type="submission" date="2020-08" db="EMBL/GenBank/DDBJ databases">
        <title>Genomic Encyclopedia of Type Strains, Phase IV (KMG-IV): sequencing the most valuable type-strain genomes for metagenomic binning, comparative biology and taxonomic classification.</title>
        <authorList>
            <person name="Goeker M."/>
        </authorList>
    </citation>
    <scope>NUCLEOTIDE SEQUENCE [LARGE SCALE GENOMIC DNA]</scope>
    <source>
        <strain evidence="9 10">DSM 11590</strain>
    </source>
</reference>
<keyword evidence="7" id="KW-0472">Membrane</keyword>
<evidence type="ECO:0000256" key="5">
    <source>
        <dbReference type="ARBA" id="ARBA00022777"/>
    </source>
</evidence>
<dbReference type="PRINTS" id="PR00344">
    <property type="entry name" value="BCTRLSENSOR"/>
</dbReference>
<dbReference type="InterPro" id="IPR003594">
    <property type="entry name" value="HATPase_dom"/>
</dbReference>
<dbReference type="InterPro" id="IPR005467">
    <property type="entry name" value="His_kinase_dom"/>
</dbReference>
<feature type="transmembrane region" description="Helical" evidence="7">
    <location>
        <begin position="15"/>
        <end position="34"/>
    </location>
</feature>
<evidence type="ECO:0000259" key="8">
    <source>
        <dbReference type="PROSITE" id="PS50109"/>
    </source>
</evidence>
<feature type="transmembrane region" description="Helical" evidence="7">
    <location>
        <begin position="168"/>
        <end position="191"/>
    </location>
</feature>
<proteinExistence type="predicted"/>
<dbReference type="SUPFAM" id="SSF55874">
    <property type="entry name" value="ATPase domain of HSP90 chaperone/DNA topoisomerase II/histidine kinase"/>
    <property type="match status" value="1"/>
</dbReference>
<dbReference type="PANTHER" id="PTHR44936">
    <property type="entry name" value="SENSOR PROTEIN CREC"/>
    <property type="match status" value="1"/>
</dbReference>
<keyword evidence="7" id="KW-1133">Transmembrane helix</keyword>
<comment type="caution">
    <text evidence="9">The sequence shown here is derived from an EMBL/GenBank/DDBJ whole genome shotgun (WGS) entry which is preliminary data.</text>
</comment>
<organism evidence="9 10">
    <name type="scientific">Novispirillum itersonii</name>
    <name type="common">Aquaspirillum itersonii</name>
    <dbReference type="NCBI Taxonomy" id="189"/>
    <lineage>
        <taxon>Bacteria</taxon>
        <taxon>Pseudomonadati</taxon>
        <taxon>Pseudomonadota</taxon>
        <taxon>Alphaproteobacteria</taxon>
        <taxon>Rhodospirillales</taxon>
        <taxon>Novispirillaceae</taxon>
        <taxon>Novispirillum</taxon>
    </lineage>
</organism>
<evidence type="ECO:0000313" key="9">
    <source>
        <dbReference type="EMBL" id="MBB6211473.1"/>
    </source>
</evidence>
<evidence type="ECO:0000313" key="10">
    <source>
        <dbReference type="Proteomes" id="UP000544872"/>
    </source>
</evidence>
<gene>
    <name evidence="9" type="ORF">FHS48_002912</name>
</gene>
<keyword evidence="7" id="KW-0812">Transmembrane</keyword>
<dbReference type="RefSeq" id="WP_184264282.1">
    <property type="nucleotide sequence ID" value="NZ_JACIIX010000011.1"/>
</dbReference>
<dbReference type="InterPro" id="IPR050980">
    <property type="entry name" value="2C_sensor_his_kinase"/>
</dbReference>
<evidence type="ECO:0000256" key="6">
    <source>
        <dbReference type="ARBA" id="ARBA00023012"/>
    </source>
</evidence>
<accession>A0A7X0DMU9</accession>
<keyword evidence="6" id="KW-0902">Two-component regulatory system</keyword>
<comment type="catalytic activity">
    <reaction evidence="1">
        <text>ATP + protein L-histidine = ADP + protein N-phospho-L-histidine.</text>
        <dbReference type="EC" id="2.7.13.3"/>
    </reaction>
</comment>
<evidence type="ECO:0000256" key="1">
    <source>
        <dbReference type="ARBA" id="ARBA00000085"/>
    </source>
</evidence>